<dbReference type="VEuPathDB" id="TriTrypDB:LDHU3_07.0170"/>
<dbReference type="SMART" id="SM00222">
    <property type="entry name" value="Sec7"/>
    <property type="match status" value="1"/>
</dbReference>
<protein>
    <submittedName>
        <fullName evidence="3">Sec7_domain_containing_protein_putative/Pfam:PF01 369</fullName>
    </submittedName>
</protein>
<feature type="compositionally biased region" description="Pro residues" evidence="1">
    <location>
        <begin position="72"/>
        <end position="82"/>
    </location>
</feature>
<dbReference type="Gene3D" id="1.10.1000.11">
    <property type="entry name" value="Arf Nucleotide-binding Site Opener,domain 2"/>
    <property type="match status" value="1"/>
</dbReference>
<evidence type="ECO:0000313" key="3">
    <source>
        <dbReference type="EMBL" id="CAC5427530.1"/>
    </source>
</evidence>
<dbReference type="InterPro" id="IPR035999">
    <property type="entry name" value="Sec7_dom_sf"/>
</dbReference>
<dbReference type="Proteomes" id="UP000601710">
    <property type="component" value="Chromosome 7"/>
</dbReference>
<dbReference type="VEuPathDB" id="TriTrypDB:LdBPK_070270.1"/>
<dbReference type="InterPro" id="IPR000904">
    <property type="entry name" value="Sec7_dom"/>
</dbReference>
<dbReference type="EMBL" id="LR812627">
    <property type="protein sequence ID" value="CAC5427530.1"/>
    <property type="molecule type" value="Genomic_DNA"/>
</dbReference>
<dbReference type="PANTHER" id="PTHR10663:SF388">
    <property type="entry name" value="GOLGI-SPECIFIC BREFELDIN A-RESISTANCE GUANINE NUCLEOTIDE EXCHANGE FACTOR 1"/>
    <property type="match status" value="1"/>
</dbReference>
<dbReference type="InterPro" id="IPR016024">
    <property type="entry name" value="ARM-type_fold"/>
</dbReference>
<feature type="region of interest" description="Disordered" evidence="1">
    <location>
        <begin position="1798"/>
        <end position="1821"/>
    </location>
</feature>
<sequence length="2226" mass="236724">MAHHQPTNVEVENKVAFFVQLNALLTRISSVVSSDALSSAQKAKLSDVRSATEAWLKDVGVISAPRPFIAAAPPPPPPPPTPLRSSVTETPAAAAPLSETVAASKQQDEEQAEAALTQAPEAPAAEQATATTSSAADGPARASASPATPGGSSTATAAVTSTHERADARKLVGLVSYLRLLFDSDVPERAKLQEFGKSLVRLLMVRCCSTIMASLQHVVHHTYIGTTTAAEEEGDAEAALSALFVQLAKEIDVATKALLGCVRLITSSAVLSEAASARFPVQLCVDVVKQTRRAQVYFQSRVEREEYHLLRTFVTSSDTAAKSTEGSLEDVDAVHDALESVSPERVAAHVLRRVEALRRRWGPSLVHSVRNIGDVIEPSVKFLATVAAVRAEGAPAPLVALKKDAAHDLFSLCEPVTVATTAAGGQPCLAKSLSTCDSPSVVAAPVSASSATPLAWRAAAGEVLIRLGSSFSADYLAAVAACCGDSNEGELLATRLLTDMLKCVAAHDLPLLRCVLLDGRWYRALYGGILNCVSSSQPAVLAAGLDALGLLTTACPVVIGREVGLLYSNVVLRLLESSNTPQYVKRTIVLHFVTTFMGSGSTLPADGGGGAIPLILHLYRLYDLNVHAHQLNLMQQLTSALSRIVRAAPKEELMQDAVVREQLQIQQEAAPSAVMTAPAAQLDGAQHRAEVANGTTSSEPSSLVAAALNPASLSLPAMALHGLVRIVELLTTQTPPEEESGKDVLASLPAMTCRESKLKEQQEVDRFNAAPKKAIYKLFNVTAEENAIPASHADFSSQWEHTLLPPLTSAAAAKVEAVADFLNQVSSLNPEAVSEFLTTPEVFPLQVCRTYLRRLPLAGCSVLEAISELLMRVQLPKEGQRIERLLEYFSAAYYEANRGHGIDSDIFPFKSDTAVFIVVVATVMLNTNIHNPSAGMRLDVKAFRGQLRRCNDDESFADSFVDDIFDCISTHPLESIKSIAADANASTDSTSRGSFDMFFVSQEEKRQLAFGVERQRMVSETRQLLKLRTQQEPLAPAPEGWWCAVAKDFFLSTWSSVCAVFGPAMYEGTTAAPSDVLLQCVRGLQSLLCMAAAFDLPTECTVTLLTLLRMADATPVREHCRRAVLVVAATTYAVNFPVRCWVAVCQIILEVRRTAAAATPPLVEDVFTRIEGITRLSVETEERRAADDSAPKTDRPTEAIHRAMEGVMTTISGYAVGDVANLSSALAVLRRALEYTRIVHANRRTDIVYFVNVRDFTAVVAPAYVELMRKHSSSDDGLQVLFECLVDLLCTMWVSYSTSRVMVPAPAAAAAGKAETAETPTVDTAPAEFAQSFRFLRSVYDVTLASASEGAATLLQMHTLQAIKEVLSRTVRTAEMTAAGQHLSLYTMMASWQEVLYPLAVALCDRNSTAVEAGSLALLVLRKLVALCGGTGTASSDRLPGPVRAALLWLLAQLAYMGGMCGDADSAQVCVALLSSICTTTVAMSVTAASSSSPGCSTAGPASPVTAVADPSTAARLMEQRNALTQQVVTSIEENPHYVVQCTLARLCLLLQCEREQTRAEVMHQLRTLSLQMRPAQLCPMALDLAEVVLEGTIGHAAHHRQAPRTQSSLIPFLFFQMPVPASMRRCSRTSFRATVPAALGFLANELLTGLSGDDLAMAAESVMRRCLLPILLSPNSPHQCRFIAVRSLSQCVSVCLPQNSAARSPQLAQCVLDCLAMALYAVRVPLTSVVSPDTSFVGRRWLDAPAISSASGWAAYCAQATHTVELMDRAEPQWLVRGAAAAAAQVALSTLAATATEERDGAAATPTSSRGGCATSEETHRADGAAFVPDEALIEYVNLLAQMLAGVPKELQGVVASAAAAAGSATPSAGAVAVPDMNTDDWKLPRASVTVLLQLCLQAGGTLFAVLWRVNHPHEVEQYAMQSVESRREALAFTRNSGLLPHAAIRSVLQCYLKLAVLSTEYPSAELLEVTTDIIEGIRQVQAATHAAAPSPSPPSLTVGGGAGAVTAGASSTSLAADVASLQRLPPQEQQHVRTCNSGMYQQLSVVLGYLVRLLTGQSTSMASVAGWARRQEAFEAMALHPQFFSSLVSLLTPTAGMLIITVRDYFAWYIAHAQLPHQASEIAGPVTVSGGAACSGEATSTWAAESDEEGPSSSQLTALNGTHDGKGSAFGSYSVNGGGSVKLSYVKAARTLSPKPSTVGMARMCMTEVVSDVAAKSTRNFNSE</sequence>
<proteinExistence type="predicted"/>
<dbReference type="InterPro" id="IPR023394">
    <property type="entry name" value="Sec7_C_sf"/>
</dbReference>
<dbReference type="GO" id="GO:0012505">
    <property type="term" value="C:endomembrane system"/>
    <property type="evidence" value="ECO:0007669"/>
    <property type="project" value="UniProtKB-ARBA"/>
</dbReference>
<gene>
    <name evidence="3" type="ORF">LDHU3_07.0170</name>
</gene>
<dbReference type="Gene3D" id="1.10.220.20">
    <property type="match status" value="1"/>
</dbReference>
<reference evidence="3" key="1">
    <citation type="submission" date="2020-06" db="EMBL/GenBank/DDBJ databases">
        <authorList>
            <person name="Camacho E."/>
            <person name="Gonzalez-de la Fuente S."/>
            <person name="Rastrojo A."/>
            <person name="Peiro-Pastor R."/>
            <person name="Solana JC."/>
            <person name="Tabera L."/>
            <person name="Gamarro F."/>
            <person name="Carrasco-Ramiro F."/>
            <person name="Requena JM."/>
            <person name="Aguado B."/>
        </authorList>
    </citation>
    <scope>NUCLEOTIDE SEQUENCE</scope>
</reference>
<feature type="region of interest" description="Disordered" evidence="1">
    <location>
        <begin position="2141"/>
        <end position="2163"/>
    </location>
</feature>
<accession>A0A6J8F7H7</accession>
<dbReference type="FunFam" id="1.10.1000.11:FF:000018">
    <property type="entry name" value="Sec7_domain_containing_protein_-_putative"/>
    <property type="match status" value="1"/>
</dbReference>
<dbReference type="GO" id="GO:0032012">
    <property type="term" value="P:regulation of ARF protein signal transduction"/>
    <property type="evidence" value="ECO:0007669"/>
    <property type="project" value="InterPro"/>
</dbReference>
<organism evidence="3 4">
    <name type="scientific">Leishmania donovani</name>
    <dbReference type="NCBI Taxonomy" id="5661"/>
    <lineage>
        <taxon>Eukaryota</taxon>
        <taxon>Discoba</taxon>
        <taxon>Euglenozoa</taxon>
        <taxon>Kinetoplastea</taxon>
        <taxon>Metakinetoplastina</taxon>
        <taxon>Trypanosomatida</taxon>
        <taxon>Trypanosomatidae</taxon>
        <taxon>Leishmaniinae</taxon>
        <taxon>Leishmania</taxon>
    </lineage>
</organism>
<dbReference type="SUPFAM" id="SSF48425">
    <property type="entry name" value="Sec7 domain"/>
    <property type="match status" value="1"/>
</dbReference>
<name>A0A6J8F7H7_LEIDO</name>
<dbReference type="PANTHER" id="PTHR10663">
    <property type="entry name" value="GUANYL-NUCLEOTIDE EXCHANGE FACTOR"/>
    <property type="match status" value="1"/>
</dbReference>
<evidence type="ECO:0000259" key="2">
    <source>
        <dbReference type="PROSITE" id="PS50190"/>
    </source>
</evidence>
<evidence type="ECO:0000256" key="1">
    <source>
        <dbReference type="SAM" id="MobiDB-lite"/>
    </source>
</evidence>
<dbReference type="GO" id="GO:0005085">
    <property type="term" value="F:guanyl-nucleotide exchange factor activity"/>
    <property type="evidence" value="ECO:0007669"/>
    <property type="project" value="InterPro"/>
</dbReference>
<dbReference type="SUPFAM" id="SSF48371">
    <property type="entry name" value="ARM repeat"/>
    <property type="match status" value="1"/>
</dbReference>
<feature type="domain" description="SEC7" evidence="2">
    <location>
        <begin position="747"/>
        <end position="971"/>
    </location>
</feature>
<feature type="compositionally biased region" description="Polar residues" evidence="1">
    <location>
        <begin position="2153"/>
        <end position="2162"/>
    </location>
</feature>
<evidence type="ECO:0000313" key="4">
    <source>
        <dbReference type="Proteomes" id="UP000601710"/>
    </source>
</evidence>
<dbReference type="VEuPathDB" id="TriTrypDB:LdCL_070006200"/>
<dbReference type="PROSITE" id="PS50190">
    <property type="entry name" value="SEC7"/>
    <property type="match status" value="1"/>
</dbReference>
<dbReference type="Pfam" id="PF01369">
    <property type="entry name" value="Sec7"/>
    <property type="match status" value="1"/>
</dbReference>
<dbReference type="GO" id="GO:0016192">
    <property type="term" value="P:vesicle-mediated transport"/>
    <property type="evidence" value="ECO:0007669"/>
    <property type="project" value="UniProtKB-ARBA"/>
</dbReference>
<feature type="region of interest" description="Disordered" evidence="1">
    <location>
        <begin position="70"/>
        <end position="163"/>
    </location>
</feature>
<feature type="compositionally biased region" description="Low complexity" evidence="1">
    <location>
        <begin position="113"/>
        <end position="161"/>
    </location>
</feature>
<dbReference type="GO" id="GO:0005737">
    <property type="term" value="C:cytoplasm"/>
    <property type="evidence" value="ECO:0007669"/>
    <property type="project" value="UniProtKB-ARBA"/>
</dbReference>